<dbReference type="GO" id="GO:0016117">
    <property type="term" value="P:carotenoid biosynthetic process"/>
    <property type="evidence" value="ECO:0007669"/>
    <property type="project" value="InterPro"/>
</dbReference>
<dbReference type="SUPFAM" id="SSF48576">
    <property type="entry name" value="Terpenoid synthases"/>
    <property type="match status" value="1"/>
</dbReference>
<dbReference type="GO" id="GO:0004311">
    <property type="term" value="F:geranylgeranyl diphosphate synthase activity"/>
    <property type="evidence" value="ECO:0007669"/>
    <property type="project" value="InterPro"/>
</dbReference>
<dbReference type="Pfam" id="PF00494">
    <property type="entry name" value="SQS_PSY"/>
    <property type="match status" value="1"/>
</dbReference>
<name>A0A6M1RQ65_9BACT</name>
<dbReference type="InterPro" id="IPR017828">
    <property type="entry name" value="SQ_synth_HpnD-like"/>
</dbReference>
<dbReference type="GO" id="GO:0051996">
    <property type="term" value="F:squalene synthase [NAD(P)H] activity"/>
    <property type="evidence" value="ECO:0007669"/>
    <property type="project" value="InterPro"/>
</dbReference>
<dbReference type="InterPro" id="IPR002060">
    <property type="entry name" value="Squ/phyt_synthse"/>
</dbReference>
<dbReference type="EC" id="2.5.1.103" evidence="2"/>
<sequence length="289" mass="33471">MQESRRITQRSASNLALAFCLLPATTRDDMATLYAFCREVDDVADAPGLSVEEQRARLALWREDLHRAYAGRTPHLPVCRELQPVIQWYRLPLELFEELLCGVAMDLEIRRYETWDELDLYCYRVASVVGLLSLPIFGCGDPASRDYAVALGRALQLTNILRDVRTDALRDRIYLPREVLRAHGVREEEILEGRYTPAYAGAARTVARRARRHYREARDRLPEADRRALIAAELMGAVYWRLLLRLERRGFNVFEGAPVRVPRWQKALLVFLTWYRQARGVSCSDYGWD</sequence>
<dbReference type="InterPro" id="IPR019845">
    <property type="entry name" value="Squalene/phytoene_synthase_CS"/>
</dbReference>
<proteinExistence type="predicted"/>
<keyword evidence="3" id="KW-1185">Reference proteome</keyword>
<reference evidence="2 3" key="1">
    <citation type="submission" date="2020-02" db="EMBL/GenBank/DDBJ databases">
        <title>Draft genome sequence of Limisphaera ngatamarikiensis NGM72.4T, a thermophilic Verrucomicrobia grouped in subdivision 3.</title>
        <authorList>
            <person name="Carere C.R."/>
            <person name="Steen J."/>
            <person name="Hugenholtz P."/>
            <person name="Stott M.B."/>
        </authorList>
    </citation>
    <scope>NUCLEOTIDE SEQUENCE [LARGE SCALE GENOMIC DNA]</scope>
    <source>
        <strain evidence="2 3">NGM72.4</strain>
    </source>
</reference>
<evidence type="ECO:0000313" key="2">
    <source>
        <dbReference type="EMBL" id="NGO39823.1"/>
    </source>
</evidence>
<dbReference type="PROSITE" id="PS01045">
    <property type="entry name" value="SQUALEN_PHYTOEN_SYN_2"/>
    <property type="match status" value="1"/>
</dbReference>
<dbReference type="EMBL" id="JAAKYA010000072">
    <property type="protein sequence ID" value="NGO39823.1"/>
    <property type="molecule type" value="Genomic_DNA"/>
</dbReference>
<accession>A0A6M1RQ65</accession>
<comment type="caution">
    <text evidence="2">The sequence shown here is derived from an EMBL/GenBank/DDBJ whole genome shotgun (WGS) entry which is preliminary data.</text>
</comment>
<dbReference type="InterPro" id="IPR044843">
    <property type="entry name" value="Trans_IPPS_bact-type"/>
</dbReference>
<gene>
    <name evidence="2" type="primary">hpnD</name>
    <name evidence="2" type="ORF">G4L39_10520</name>
</gene>
<dbReference type="CDD" id="cd00683">
    <property type="entry name" value="Trans_IPPS_HH"/>
    <property type="match status" value="1"/>
</dbReference>
<organism evidence="2 3">
    <name type="scientific">Limisphaera ngatamarikiensis</name>
    <dbReference type="NCBI Taxonomy" id="1324935"/>
    <lineage>
        <taxon>Bacteria</taxon>
        <taxon>Pseudomonadati</taxon>
        <taxon>Verrucomicrobiota</taxon>
        <taxon>Verrucomicrobiia</taxon>
        <taxon>Limisphaerales</taxon>
        <taxon>Limisphaeraceae</taxon>
        <taxon>Limisphaera</taxon>
    </lineage>
</organism>
<dbReference type="InterPro" id="IPR033904">
    <property type="entry name" value="Trans_IPPS_HH"/>
</dbReference>
<dbReference type="AlphaFoldDB" id="A0A6M1RQ65"/>
<dbReference type="SFLD" id="SFLDG01212">
    <property type="entry name" value="Phytoene_synthase_like"/>
    <property type="match status" value="1"/>
</dbReference>
<dbReference type="PROSITE" id="PS01044">
    <property type="entry name" value="SQUALEN_PHYTOEN_SYN_1"/>
    <property type="match status" value="1"/>
</dbReference>
<evidence type="ECO:0000256" key="1">
    <source>
        <dbReference type="ARBA" id="ARBA00022679"/>
    </source>
</evidence>
<keyword evidence="1 2" id="KW-0808">Transferase</keyword>
<dbReference type="SFLD" id="SFLDS00005">
    <property type="entry name" value="Isoprenoid_Synthase_Type_I"/>
    <property type="match status" value="1"/>
</dbReference>
<dbReference type="RefSeq" id="WP_165108067.1">
    <property type="nucleotide sequence ID" value="NZ_JAAKYA010000072.1"/>
</dbReference>
<dbReference type="SFLD" id="SFLDG01018">
    <property type="entry name" value="Squalene/Phytoene_Synthase_Lik"/>
    <property type="match status" value="1"/>
</dbReference>
<protein>
    <submittedName>
        <fullName evidence="2">Presqualene diphosphate synthase HpnD</fullName>
        <ecNumber evidence="2">2.5.1.103</ecNumber>
    </submittedName>
</protein>
<dbReference type="InterPro" id="IPR008949">
    <property type="entry name" value="Isoprenoid_synthase_dom_sf"/>
</dbReference>
<dbReference type="PANTHER" id="PTHR31480">
    <property type="entry name" value="BIFUNCTIONAL LYCOPENE CYCLASE/PHYTOENE SYNTHASE"/>
    <property type="match status" value="1"/>
</dbReference>
<dbReference type="NCBIfam" id="TIGR03465">
    <property type="entry name" value="HpnD"/>
    <property type="match status" value="1"/>
</dbReference>
<evidence type="ECO:0000313" key="3">
    <source>
        <dbReference type="Proteomes" id="UP000477311"/>
    </source>
</evidence>
<dbReference type="Proteomes" id="UP000477311">
    <property type="component" value="Unassembled WGS sequence"/>
</dbReference>
<dbReference type="Gene3D" id="1.10.600.10">
    <property type="entry name" value="Farnesyl Diphosphate Synthase"/>
    <property type="match status" value="1"/>
</dbReference>